<proteinExistence type="inferred from homology"/>
<feature type="non-terminal residue" evidence="2">
    <location>
        <position position="1"/>
    </location>
</feature>
<evidence type="ECO:0000256" key="1">
    <source>
        <dbReference type="ARBA" id="ARBA00009686"/>
    </source>
</evidence>
<dbReference type="Proteomes" id="UP000265520">
    <property type="component" value="Unassembled WGS sequence"/>
</dbReference>
<accession>A0A392N8A7</accession>
<dbReference type="GO" id="GO:0006457">
    <property type="term" value="P:protein folding"/>
    <property type="evidence" value="ECO:0007669"/>
    <property type="project" value="TreeGrafter"/>
</dbReference>
<dbReference type="GO" id="GO:0005737">
    <property type="term" value="C:cytoplasm"/>
    <property type="evidence" value="ECO:0007669"/>
    <property type="project" value="TreeGrafter"/>
</dbReference>
<dbReference type="Gene3D" id="3.40.30.10">
    <property type="entry name" value="Glutaredoxin"/>
    <property type="match status" value="1"/>
</dbReference>
<dbReference type="InterPro" id="IPR051498">
    <property type="entry name" value="Phosducin-like_chap/apop_reg"/>
</dbReference>
<dbReference type="AlphaFoldDB" id="A0A392N8A7"/>
<dbReference type="SUPFAM" id="SSF52833">
    <property type="entry name" value="Thioredoxin-like"/>
    <property type="match status" value="1"/>
</dbReference>
<dbReference type="PANTHER" id="PTHR45809">
    <property type="entry name" value="VIRAL IAP-ASSOCIATED FACTOR HOMOLOG"/>
    <property type="match status" value="1"/>
</dbReference>
<sequence length="109" mass="12277">DQKVQKGMLMICNSVVWNLWKCRNSVLFENGSGTVSDLVDDVKVSSWKWKKRLAEIQEAAKVLRFGSVTPISGSDFVREVSQAPSDVWVVVILYKDGSDSRMWGVDAMH</sequence>
<name>A0A392N8A7_9FABA</name>
<dbReference type="PANTHER" id="PTHR45809:SF3">
    <property type="entry name" value="VIRAL IAP-ASSOCIATED FACTOR HOMOLOG"/>
    <property type="match status" value="1"/>
</dbReference>
<protein>
    <submittedName>
        <fullName evidence="2">Phosducin-like protein 3-like</fullName>
    </submittedName>
</protein>
<evidence type="ECO:0000313" key="2">
    <source>
        <dbReference type="EMBL" id="MCH95419.1"/>
    </source>
</evidence>
<dbReference type="InterPro" id="IPR036249">
    <property type="entry name" value="Thioredoxin-like_sf"/>
</dbReference>
<comment type="similarity">
    <text evidence="1">Belongs to the phosducin family.</text>
</comment>
<evidence type="ECO:0000313" key="3">
    <source>
        <dbReference type="Proteomes" id="UP000265520"/>
    </source>
</evidence>
<reference evidence="2 3" key="1">
    <citation type="journal article" date="2018" name="Front. Plant Sci.">
        <title>Red Clover (Trifolium pratense) and Zigzag Clover (T. medium) - A Picture of Genomic Similarities and Differences.</title>
        <authorList>
            <person name="Dluhosova J."/>
            <person name="Istvanek J."/>
            <person name="Nedelnik J."/>
            <person name="Repkova J."/>
        </authorList>
    </citation>
    <scope>NUCLEOTIDE SEQUENCE [LARGE SCALE GENOMIC DNA]</scope>
    <source>
        <strain evidence="3">cv. 10/8</strain>
        <tissue evidence="2">Leaf</tissue>
    </source>
</reference>
<organism evidence="2 3">
    <name type="scientific">Trifolium medium</name>
    <dbReference type="NCBI Taxonomy" id="97028"/>
    <lineage>
        <taxon>Eukaryota</taxon>
        <taxon>Viridiplantae</taxon>
        <taxon>Streptophyta</taxon>
        <taxon>Embryophyta</taxon>
        <taxon>Tracheophyta</taxon>
        <taxon>Spermatophyta</taxon>
        <taxon>Magnoliopsida</taxon>
        <taxon>eudicotyledons</taxon>
        <taxon>Gunneridae</taxon>
        <taxon>Pentapetalae</taxon>
        <taxon>rosids</taxon>
        <taxon>fabids</taxon>
        <taxon>Fabales</taxon>
        <taxon>Fabaceae</taxon>
        <taxon>Papilionoideae</taxon>
        <taxon>50 kb inversion clade</taxon>
        <taxon>NPAAA clade</taxon>
        <taxon>Hologalegina</taxon>
        <taxon>IRL clade</taxon>
        <taxon>Trifolieae</taxon>
        <taxon>Trifolium</taxon>
    </lineage>
</organism>
<comment type="caution">
    <text evidence="2">The sequence shown here is derived from an EMBL/GenBank/DDBJ whole genome shotgun (WGS) entry which is preliminary data.</text>
</comment>
<dbReference type="EMBL" id="LXQA010029796">
    <property type="protein sequence ID" value="MCH95419.1"/>
    <property type="molecule type" value="Genomic_DNA"/>
</dbReference>
<keyword evidence="3" id="KW-1185">Reference proteome</keyword>